<dbReference type="PANTHER" id="PTHR11717">
    <property type="entry name" value="LOW MOLECULAR WEIGHT PROTEIN TYROSINE PHOSPHATASE"/>
    <property type="match status" value="1"/>
</dbReference>
<dbReference type="InterPro" id="IPR050438">
    <property type="entry name" value="LMW_PTPase"/>
</dbReference>
<protein>
    <recommendedName>
        <fullName evidence="2">protein-tyrosine-phosphatase</fullName>
        <ecNumber evidence="2">3.1.3.48</ecNumber>
    </recommendedName>
</protein>
<evidence type="ECO:0000313" key="7">
    <source>
        <dbReference type="EMBL" id="GEL96072.1"/>
    </source>
</evidence>
<accession>A0A511JDM9</accession>
<sequence length="173" mass="18491">MISATPFRLMTVCTGNICRSPMAEIVLRDRFSAAGLGDLVVVDSSGVSDEERGNPVDRRARAVLAAHGYPTGDGHRAHRITPDELATRALVLAMTAQHARVLRRLAGGAAPQVLLYRSFDPAAPALAPGAREDVLDIADPWYGGPDDFELCLSQLEAAADAIVTHTRPHLPHP</sequence>
<evidence type="ECO:0000256" key="5">
    <source>
        <dbReference type="PIRSR" id="PIRSR617867-1"/>
    </source>
</evidence>
<evidence type="ECO:0000256" key="3">
    <source>
        <dbReference type="ARBA" id="ARBA00022801"/>
    </source>
</evidence>
<keyword evidence="3" id="KW-0378">Hydrolase</keyword>
<dbReference type="InterPro" id="IPR023485">
    <property type="entry name" value="Ptyr_pPase"/>
</dbReference>
<evidence type="ECO:0000256" key="2">
    <source>
        <dbReference type="ARBA" id="ARBA00013064"/>
    </source>
</evidence>
<keyword evidence="4" id="KW-0904">Protein phosphatase</keyword>
<evidence type="ECO:0000259" key="6">
    <source>
        <dbReference type="SMART" id="SM00226"/>
    </source>
</evidence>
<dbReference type="Pfam" id="PF01451">
    <property type="entry name" value="LMWPc"/>
    <property type="match status" value="1"/>
</dbReference>
<keyword evidence="8" id="KW-1185">Reference proteome</keyword>
<feature type="active site" evidence="5">
    <location>
        <position position="19"/>
    </location>
</feature>
<comment type="caution">
    <text evidence="7">The sequence shown here is derived from an EMBL/GenBank/DDBJ whole genome shotgun (WGS) entry which is preliminary data.</text>
</comment>
<dbReference type="InterPro" id="IPR017867">
    <property type="entry name" value="Tyr_phospatase_low_mol_wt"/>
</dbReference>
<reference evidence="7 8" key="1">
    <citation type="submission" date="2019-07" db="EMBL/GenBank/DDBJ databases">
        <title>Whole genome shotgun sequence of Cellulomonas composti NBRC 100758.</title>
        <authorList>
            <person name="Hosoyama A."/>
            <person name="Uohara A."/>
            <person name="Ohji S."/>
            <person name="Ichikawa N."/>
        </authorList>
    </citation>
    <scope>NUCLEOTIDE SEQUENCE [LARGE SCALE GENOMIC DNA]</scope>
    <source>
        <strain evidence="7 8">NBRC 100758</strain>
    </source>
</reference>
<evidence type="ECO:0000313" key="8">
    <source>
        <dbReference type="Proteomes" id="UP000321720"/>
    </source>
</evidence>
<dbReference type="Gene3D" id="3.40.50.2300">
    <property type="match status" value="1"/>
</dbReference>
<dbReference type="PANTHER" id="PTHR11717:SF7">
    <property type="entry name" value="LOW MOLECULAR WEIGHT PHOSPHOTYROSINE PROTEIN PHOSPHATASE"/>
    <property type="match status" value="1"/>
</dbReference>
<organism evidence="7 8">
    <name type="scientific">Cellulomonas composti</name>
    <dbReference type="NCBI Taxonomy" id="266130"/>
    <lineage>
        <taxon>Bacteria</taxon>
        <taxon>Bacillati</taxon>
        <taxon>Actinomycetota</taxon>
        <taxon>Actinomycetes</taxon>
        <taxon>Micrococcales</taxon>
        <taxon>Cellulomonadaceae</taxon>
        <taxon>Cellulomonas</taxon>
    </lineage>
</organism>
<dbReference type="GO" id="GO:0004725">
    <property type="term" value="F:protein tyrosine phosphatase activity"/>
    <property type="evidence" value="ECO:0007669"/>
    <property type="project" value="UniProtKB-EC"/>
</dbReference>
<name>A0A511JDM9_9CELL</name>
<feature type="active site" description="Nucleophile" evidence="5">
    <location>
        <position position="13"/>
    </location>
</feature>
<dbReference type="CDD" id="cd16343">
    <property type="entry name" value="LMWPTP"/>
    <property type="match status" value="1"/>
</dbReference>
<gene>
    <name evidence="7" type="primary">ptpA</name>
    <name evidence="7" type="ORF">CCO02nite_27300</name>
</gene>
<dbReference type="SMART" id="SM00226">
    <property type="entry name" value="LMWPc"/>
    <property type="match status" value="1"/>
</dbReference>
<feature type="domain" description="Phosphotyrosine protein phosphatase I" evidence="6">
    <location>
        <begin position="7"/>
        <end position="165"/>
    </location>
</feature>
<feature type="active site" description="Proton donor" evidence="5">
    <location>
        <position position="139"/>
    </location>
</feature>
<dbReference type="AlphaFoldDB" id="A0A511JDM9"/>
<evidence type="ECO:0000256" key="4">
    <source>
        <dbReference type="ARBA" id="ARBA00022912"/>
    </source>
</evidence>
<dbReference type="Proteomes" id="UP000321720">
    <property type="component" value="Unassembled WGS sequence"/>
</dbReference>
<proteinExistence type="inferred from homology"/>
<evidence type="ECO:0000256" key="1">
    <source>
        <dbReference type="ARBA" id="ARBA00011063"/>
    </source>
</evidence>
<dbReference type="PRINTS" id="PR00719">
    <property type="entry name" value="LMWPTPASE"/>
</dbReference>
<dbReference type="SUPFAM" id="SSF52788">
    <property type="entry name" value="Phosphotyrosine protein phosphatases I"/>
    <property type="match status" value="1"/>
</dbReference>
<dbReference type="EC" id="3.1.3.48" evidence="2"/>
<dbReference type="InterPro" id="IPR036196">
    <property type="entry name" value="Ptyr_pPase_sf"/>
</dbReference>
<dbReference type="EMBL" id="BJWG01000014">
    <property type="protein sequence ID" value="GEL96072.1"/>
    <property type="molecule type" value="Genomic_DNA"/>
</dbReference>
<comment type="similarity">
    <text evidence="1">Belongs to the low molecular weight phosphotyrosine protein phosphatase family.</text>
</comment>